<evidence type="ECO:0000256" key="4">
    <source>
        <dbReference type="ARBA" id="ARBA00022692"/>
    </source>
</evidence>
<dbReference type="EMBL" id="MU128921">
    <property type="protein sequence ID" value="KAF9518906.1"/>
    <property type="molecule type" value="Genomic_DNA"/>
</dbReference>
<dbReference type="NCBIfam" id="TIGR00728">
    <property type="entry name" value="OPT_sfam"/>
    <property type="match status" value="1"/>
</dbReference>
<feature type="compositionally biased region" description="Polar residues" evidence="9">
    <location>
        <begin position="10"/>
        <end position="27"/>
    </location>
</feature>
<reference evidence="11" key="1">
    <citation type="journal article" date="2020" name="Nat. Commun.">
        <title>Large-scale genome sequencing of mycorrhizal fungi provides insights into the early evolution of symbiotic traits.</title>
        <authorList>
            <person name="Miyauchi S."/>
            <person name="Kiss E."/>
            <person name="Kuo A."/>
            <person name="Drula E."/>
            <person name="Kohler A."/>
            <person name="Sanchez-Garcia M."/>
            <person name="Morin E."/>
            <person name="Andreopoulos B."/>
            <person name="Barry K.W."/>
            <person name="Bonito G."/>
            <person name="Buee M."/>
            <person name="Carver A."/>
            <person name="Chen C."/>
            <person name="Cichocki N."/>
            <person name="Clum A."/>
            <person name="Culley D."/>
            <person name="Crous P.W."/>
            <person name="Fauchery L."/>
            <person name="Girlanda M."/>
            <person name="Hayes R.D."/>
            <person name="Keri Z."/>
            <person name="LaButti K."/>
            <person name="Lipzen A."/>
            <person name="Lombard V."/>
            <person name="Magnuson J."/>
            <person name="Maillard F."/>
            <person name="Murat C."/>
            <person name="Nolan M."/>
            <person name="Ohm R.A."/>
            <person name="Pangilinan J."/>
            <person name="Pereira M.F."/>
            <person name="Perotto S."/>
            <person name="Peter M."/>
            <person name="Pfister S."/>
            <person name="Riley R."/>
            <person name="Sitrit Y."/>
            <person name="Stielow J.B."/>
            <person name="Szollosi G."/>
            <person name="Zifcakova L."/>
            <person name="Stursova M."/>
            <person name="Spatafora J.W."/>
            <person name="Tedersoo L."/>
            <person name="Vaario L.M."/>
            <person name="Yamada A."/>
            <person name="Yan M."/>
            <person name="Wang P."/>
            <person name="Xu J."/>
            <person name="Bruns T."/>
            <person name="Baldrian P."/>
            <person name="Vilgalys R."/>
            <person name="Dunand C."/>
            <person name="Henrissat B."/>
            <person name="Grigoriev I.V."/>
            <person name="Hibbett D."/>
            <person name="Nagy L.G."/>
            <person name="Martin F.M."/>
        </authorList>
    </citation>
    <scope>NUCLEOTIDE SEQUENCE</scope>
    <source>
        <strain evidence="11">UP504</strain>
    </source>
</reference>
<feature type="transmembrane region" description="Helical" evidence="10">
    <location>
        <begin position="253"/>
        <end position="271"/>
    </location>
</feature>
<organism evidence="11 12">
    <name type="scientific">Hydnum rufescens UP504</name>
    <dbReference type="NCBI Taxonomy" id="1448309"/>
    <lineage>
        <taxon>Eukaryota</taxon>
        <taxon>Fungi</taxon>
        <taxon>Dikarya</taxon>
        <taxon>Basidiomycota</taxon>
        <taxon>Agaricomycotina</taxon>
        <taxon>Agaricomycetes</taxon>
        <taxon>Cantharellales</taxon>
        <taxon>Hydnaceae</taxon>
        <taxon>Hydnum</taxon>
    </lineage>
</organism>
<comment type="subcellular location">
    <subcellularLocation>
        <location evidence="1">Membrane</location>
        <topology evidence="1">Multi-pass membrane protein</topology>
    </subcellularLocation>
</comment>
<keyword evidence="7 10" id="KW-1133">Transmembrane helix</keyword>
<evidence type="ECO:0000256" key="8">
    <source>
        <dbReference type="ARBA" id="ARBA00023136"/>
    </source>
</evidence>
<feature type="transmembrane region" description="Helical" evidence="10">
    <location>
        <begin position="457"/>
        <end position="484"/>
    </location>
</feature>
<keyword evidence="5" id="KW-0571">Peptide transport</keyword>
<dbReference type="GO" id="GO:0015031">
    <property type="term" value="P:protein transport"/>
    <property type="evidence" value="ECO:0007669"/>
    <property type="project" value="UniProtKB-KW"/>
</dbReference>
<feature type="transmembrane region" description="Helical" evidence="10">
    <location>
        <begin position="737"/>
        <end position="759"/>
    </location>
</feature>
<protein>
    <recommendedName>
        <fullName evidence="13">Oligopeptide transporter</fullName>
    </recommendedName>
</protein>
<feature type="transmembrane region" description="Helical" evidence="10">
    <location>
        <begin position="390"/>
        <end position="410"/>
    </location>
</feature>
<evidence type="ECO:0000256" key="5">
    <source>
        <dbReference type="ARBA" id="ARBA00022856"/>
    </source>
</evidence>
<feature type="transmembrane region" description="Helical" evidence="10">
    <location>
        <begin position="221"/>
        <end position="246"/>
    </location>
</feature>
<proteinExistence type="inferred from homology"/>
<dbReference type="OrthoDB" id="9986677at2759"/>
<feature type="transmembrane region" description="Helical" evidence="10">
    <location>
        <begin position="357"/>
        <end position="378"/>
    </location>
</feature>
<evidence type="ECO:0000256" key="10">
    <source>
        <dbReference type="SAM" id="Phobius"/>
    </source>
</evidence>
<name>A0A9P6B772_9AGAM</name>
<keyword evidence="6" id="KW-0653">Protein transport</keyword>
<gene>
    <name evidence="11" type="ORF">BS47DRAFT_1289018</name>
</gene>
<feature type="transmembrane region" description="Helical" evidence="10">
    <location>
        <begin position="159"/>
        <end position="177"/>
    </location>
</feature>
<feature type="region of interest" description="Disordered" evidence="9">
    <location>
        <begin position="1"/>
        <end position="106"/>
    </location>
</feature>
<feature type="compositionally biased region" description="Polar residues" evidence="9">
    <location>
        <begin position="37"/>
        <end position="49"/>
    </location>
</feature>
<feature type="transmembrane region" description="Helical" evidence="10">
    <location>
        <begin position="316"/>
        <end position="337"/>
    </location>
</feature>
<evidence type="ECO:0000313" key="11">
    <source>
        <dbReference type="EMBL" id="KAF9518906.1"/>
    </source>
</evidence>
<dbReference type="Proteomes" id="UP000886523">
    <property type="component" value="Unassembled WGS sequence"/>
</dbReference>
<dbReference type="NCBIfam" id="TIGR00727">
    <property type="entry name" value="ISP4_OPT"/>
    <property type="match status" value="1"/>
</dbReference>
<dbReference type="InterPro" id="IPR004813">
    <property type="entry name" value="OPT"/>
</dbReference>
<dbReference type="GO" id="GO:0035673">
    <property type="term" value="F:oligopeptide transmembrane transporter activity"/>
    <property type="evidence" value="ECO:0007669"/>
    <property type="project" value="InterPro"/>
</dbReference>
<keyword evidence="12" id="KW-1185">Reference proteome</keyword>
<feature type="transmembrane region" description="Helical" evidence="10">
    <location>
        <begin position="133"/>
        <end position="153"/>
    </location>
</feature>
<evidence type="ECO:0000256" key="6">
    <source>
        <dbReference type="ARBA" id="ARBA00022927"/>
    </source>
</evidence>
<comment type="similarity">
    <text evidence="2">Belongs to the oligopeptide OPT transporter family.</text>
</comment>
<evidence type="ECO:0000256" key="7">
    <source>
        <dbReference type="ARBA" id="ARBA00022989"/>
    </source>
</evidence>
<dbReference type="Pfam" id="PF03169">
    <property type="entry name" value="OPT"/>
    <property type="match status" value="1"/>
</dbReference>
<evidence type="ECO:0000256" key="1">
    <source>
        <dbReference type="ARBA" id="ARBA00004141"/>
    </source>
</evidence>
<dbReference type="InterPro" id="IPR004648">
    <property type="entry name" value="Oligpept_transpt"/>
</dbReference>
<evidence type="ECO:0000256" key="2">
    <source>
        <dbReference type="ARBA" id="ARBA00008807"/>
    </source>
</evidence>
<keyword evidence="8 10" id="KW-0472">Membrane</keyword>
<evidence type="ECO:0000313" key="12">
    <source>
        <dbReference type="Proteomes" id="UP000886523"/>
    </source>
</evidence>
<feature type="transmembrane region" description="Helical" evidence="10">
    <location>
        <begin position="771"/>
        <end position="794"/>
    </location>
</feature>
<feature type="transmembrane region" description="Helical" evidence="10">
    <location>
        <begin position="543"/>
        <end position="566"/>
    </location>
</feature>
<feature type="transmembrane region" description="Helical" evidence="10">
    <location>
        <begin position="517"/>
        <end position="537"/>
    </location>
</feature>
<evidence type="ECO:0000256" key="9">
    <source>
        <dbReference type="SAM" id="MobiDB-lite"/>
    </source>
</evidence>
<accession>A0A9P6B772</accession>
<dbReference type="AlphaFoldDB" id="A0A9P6B772"/>
<evidence type="ECO:0008006" key="13">
    <source>
        <dbReference type="Google" id="ProtNLM"/>
    </source>
</evidence>
<dbReference type="GO" id="GO:0016020">
    <property type="term" value="C:membrane"/>
    <property type="evidence" value="ECO:0007669"/>
    <property type="project" value="UniProtKB-SubCell"/>
</dbReference>
<dbReference type="PANTHER" id="PTHR22601">
    <property type="entry name" value="ISP4 LIKE PROTEIN"/>
    <property type="match status" value="1"/>
</dbReference>
<evidence type="ECO:0000256" key="3">
    <source>
        <dbReference type="ARBA" id="ARBA00022448"/>
    </source>
</evidence>
<keyword evidence="3" id="KW-0813">Transport</keyword>
<sequence length="851" mass="95513">MDPPPAANSAGHSSGRGNISLSRSGVSSREVHVTLPTRDSSVEQRTNPISLEEDEYDPPSRAKRRKEADSIVVSELGLEDYSPDKIPTTPHHPGSHPFSYPEYEEEEDSPYPEVRASVSNIDDPEMPTLTARMWIIGLTLCIIGSAVNTFFNFRYPAPSLQPLVLLLIAHPVGKFFAYSLPIRTFVVTLPRWMGLGIWGRAEPLNMELNFNPGPFNVKEHVLIYIMTNVAVFPAYALNAIVVADVFYHIRLGLGFNILLVLATQLTGFGIAGMCRRFLVWPASLIWPQNLVACTLLNTLHAEEDEGSGGITRYKFFIYASTAAFFWWFLPGFLFQALSVFSWICWFRPNDVVVNQLFGANAGLGMGILTFDWTQIAWIGSPLMIPWWAEVNIMIGFVIMYWIVAPIVYYTDTWHVAHLPLLSSSPFDRFAQTYNVTRVLNPGNFTFNQAAYDTYSPLYLSLGFVLTYISSFAVTTCVLVHTVLYHGPALVNGMKRIKTEEDDVHAKLMRLYPEVPDWWYLAVFLFFFVMGILAAALFKTGIPVWSLFVAVLLPIIYVLPSGFVYAYTGQSVSINLISEVIGGTLLSGRPFTNMVFKAYSTQTMSVAINFVQDLKLGHYIKVAPRASFTAQLVATAITSVVQVCVQKWLFAHVHDICSPKQENHLTCPHTLVYQTASVVWGVIGPTRQFGPSALYKPELYALLFGALAPIPFWLWQRRYPHTRLKYVSMPVLINGPGMIPPAVGINFSSWFVVAFVFQYLIRRRNFRWWSKFNYILSSALDSGTLISGVFIFLTLQFPKSGRISVNWWGNTVNSNSAFGFTSIFWDPDQDISYVAVDGRGNVPLRATGPNGF</sequence>
<comment type="caution">
    <text evidence="11">The sequence shown here is derived from an EMBL/GenBank/DDBJ whole genome shotgun (WGS) entry which is preliminary data.</text>
</comment>
<keyword evidence="4 10" id="KW-0812">Transmembrane</keyword>